<name>A0A6J4L1B6_9BACT</name>
<sequence length="55" mass="5599">EAQAEAGPDGPAGCVLRRGRGAGARGNGAGTRVGRRGHAQVHGRHVLLVVRAHLL</sequence>
<gene>
    <name evidence="2" type="ORF">AVDCRST_MAG89-1652</name>
</gene>
<accession>A0A6J4L1B6</accession>
<proteinExistence type="predicted"/>
<dbReference type="AlphaFoldDB" id="A0A6J4L1B6"/>
<evidence type="ECO:0000313" key="2">
    <source>
        <dbReference type="EMBL" id="CAA9321421.1"/>
    </source>
</evidence>
<reference evidence="2" key="1">
    <citation type="submission" date="2020-02" db="EMBL/GenBank/DDBJ databases">
        <authorList>
            <person name="Meier V. D."/>
        </authorList>
    </citation>
    <scope>NUCLEOTIDE SEQUENCE</scope>
    <source>
        <strain evidence="2">AVDCRST_MAG89</strain>
    </source>
</reference>
<feature type="non-terminal residue" evidence="2">
    <location>
        <position position="55"/>
    </location>
</feature>
<dbReference type="EMBL" id="CADCTV010000352">
    <property type="protein sequence ID" value="CAA9321421.1"/>
    <property type="molecule type" value="Genomic_DNA"/>
</dbReference>
<evidence type="ECO:0000256" key="1">
    <source>
        <dbReference type="SAM" id="MobiDB-lite"/>
    </source>
</evidence>
<protein>
    <submittedName>
        <fullName evidence="2">Uncharacterized protein</fullName>
    </submittedName>
</protein>
<feature type="compositionally biased region" description="Gly residues" evidence="1">
    <location>
        <begin position="21"/>
        <end position="31"/>
    </location>
</feature>
<feature type="non-terminal residue" evidence="2">
    <location>
        <position position="1"/>
    </location>
</feature>
<feature type="region of interest" description="Disordered" evidence="1">
    <location>
        <begin position="1"/>
        <end position="39"/>
    </location>
</feature>
<organism evidence="2">
    <name type="scientific">uncultured Gemmatimonadota bacterium</name>
    <dbReference type="NCBI Taxonomy" id="203437"/>
    <lineage>
        <taxon>Bacteria</taxon>
        <taxon>Pseudomonadati</taxon>
        <taxon>Gemmatimonadota</taxon>
        <taxon>environmental samples</taxon>
    </lineage>
</organism>